<dbReference type="Pfam" id="PF06050">
    <property type="entry name" value="HGD-D"/>
    <property type="match status" value="2"/>
</dbReference>
<dbReference type="Gene3D" id="3.40.50.11900">
    <property type="match status" value="1"/>
</dbReference>
<dbReference type="InterPro" id="IPR051805">
    <property type="entry name" value="Dehydratase_Activator_Redct"/>
</dbReference>
<proteinExistence type="predicted"/>
<evidence type="ECO:0000313" key="7">
    <source>
        <dbReference type="EMBL" id="GJM54626.1"/>
    </source>
</evidence>
<evidence type="ECO:0000259" key="6">
    <source>
        <dbReference type="Pfam" id="PF01869"/>
    </source>
</evidence>
<organism evidence="7 8">
    <name type="scientific">Granulimonas faecalis</name>
    <dbReference type="NCBI Taxonomy" id="2894155"/>
    <lineage>
        <taxon>Bacteria</taxon>
        <taxon>Bacillati</taxon>
        <taxon>Actinomycetota</taxon>
        <taxon>Coriobacteriia</taxon>
        <taxon>Coriobacteriales</taxon>
        <taxon>Kribbibacteriaceae</taxon>
        <taxon>Granulimonas</taxon>
    </lineage>
</organism>
<dbReference type="InterPro" id="IPR010327">
    <property type="entry name" value="FldB/FldC_alpha/beta"/>
</dbReference>
<dbReference type="InterPro" id="IPR043129">
    <property type="entry name" value="ATPase_NBD"/>
</dbReference>
<dbReference type="PANTHER" id="PTHR32329:SF2">
    <property type="entry name" value="BIFUNCTIONAL PROTEIN [INCLUDES 2-HYDROXYACYL-COA DEHYDRATASE (N-TER) AND ITS ACTIVATOR DOMAIN (C_TERM)"/>
    <property type="match status" value="1"/>
</dbReference>
<dbReference type="GO" id="GO:0051536">
    <property type="term" value="F:iron-sulfur cluster binding"/>
    <property type="evidence" value="ECO:0007669"/>
    <property type="project" value="UniProtKB-KW"/>
</dbReference>
<gene>
    <name evidence="7" type="ORF">ATOP_02810</name>
</gene>
<dbReference type="EMBL" id="BQKC01000001">
    <property type="protein sequence ID" value="GJM54626.1"/>
    <property type="molecule type" value="Genomic_DNA"/>
</dbReference>
<keyword evidence="8" id="KW-1185">Reference proteome</keyword>
<sequence>MSPRRAAVPRPTPVDTPGARDEAPESVRTRALDRAPVVHYACKYAPVELLAGYGAACEPVTYEADSFEEADRLAHPNLCGFGKSLISYALRDDVRALVLTSCCDVMRRIYDVLEAEQCLDFLFLVDLPHLTGPAERHRLEAELRRLASAWEGFTGASFDVGRALASFEPPVARQDARVTLLGAHGPDSLLEAAAEAFDVPVENLTCTGGRRVASPPARLGRVPQQRPCHEACDAQAPGPDPMDSFVQWYAGALLDQVPCLRMADVERRSEQIGTAGQRGIVYHTMKFCDYYGFEYLSVSADSPVPMLKVETDGTRQSAGQLSTRLKAFDETLVGMTDQMRFSAGNGPVYVMGVDSGSTSTDAVVVDGEGTVVASVILPTGSKATESARKAIDQVLEKAGISRDQVTLAVATGYGRDSIPDMDTSITEITCHARGAHALAPEAMTIVDIGGQDSKVIKLDRDGGVVNFVMNDKCAAGTGRFLEMMARTMELPLDEFCRQGLEWKKDVKISSMCTVFAESEVVSLVADDTPVPDIIHGLDQSVASKIRSLAKRVKAEPPYLMTGGVANNEGVVAAIGEALGAPVTTSEDSQLCGALGAALLGLEALD</sequence>
<keyword evidence="3" id="KW-0408">Iron</keyword>
<dbReference type="SUPFAM" id="SSF53067">
    <property type="entry name" value="Actin-like ATPase domain"/>
    <property type="match status" value="1"/>
</dbReference>
<reference evidence="7" key="1">
    <citation type="journal article" date="2022" name="Int. J. Syst. Evol. Microbiol.">
        <title>Granulimonas faecalis gen. nov., sp. nov., and Leptogranulimonas caecicola gen. nov., sp. nov., novel lactate-producing Atopobiaceae bacteria isolated from mouse intestines, and an emended description of the family Atopobiaceae.</title>
        <authorList>
            <person name="Morinaga K."/>
            <person name="Kusada H."/>
            <person name="Sakamoto S."/>
            <person name="Murakami T."/>
            <person name="Toyoda A."/>
            <person name="Mori H."/>
            <person name="Meng X.Y."/>
            <person name="Takashino M."/>
            <person name="Murotomi K."/>
            <person name="Tamaki H."/>
        </authorList>
    </citation>
    <scope>NUCLEOTIDE SEQUENCE</scope>
    <source>
        <strain evidence="7">OPF53</strain>
    </source>
</reference>
<dbReference type="NCBIfam" id="TIGR00241">
    <property type="entry name" value="CoA_E_activ"/>
    <property type="match status" value="1"/>
</dbReference>
<dbReference type="PANTHER" id="PTHR32329">
    <property type="entry name" value="BIFUNCTIONAL PROTEIN [INCLUDES 2-HYDROXYACYL-COA DEHYDRATASE (N-TER) AND ITS ACTIVATOR DOMAIN (C_TERM)-RELATED"/>
    <property type="match status" value="1"/>
</dbReference>
<dbReference type="RefSeq" id="WP_265590503.1">
    <property type="nucleotide sequence ID" value="NZ_BQKC01000001.1"/>
</dbReference>
<evidence type="ECO:0000256" key="3">
    <source>
        <dbReference type="ARBA" id="ARBA00023004"/>
    </source>
</evidence>
<feature type="region of interest" description="Disordered" evidence="5">
    <location>
        <begin position="1"/>
        <end position="25"/>
    </location>
</feature>
<feature type="domain" description="ATPase BadF/BadG/BcrA/BcrD type" evidence="6">
    <location>
        <begin position="352"/>
        <end position="600"/>
    </location>
</feature>
<dbReference type="InterPro" id="IPR008275">
    <property type="entry name" value="CoA_E_activase_dom"/>
</dbReference>
<comment type="cofactor">
    <cofactor evidence="1">
        <name>[4Fe-4S] cluster</name>
        <dbReference type="ChEBI" id="CHEBI:49883"/>
    </cofactor>
</comment>
<evidence type="ECO:0000256" key="1">
    <source>
        <dbReference type="ARBA" id="ARBA00001966"/>
    </source>
</evidence>
<dbReference type="GO" id="GO:0046872">
    <property type="term" value="F:metal ion binding"/>
    <property type="evidence" value="ECO:0007669"/>
    <property type="project" value="UniProtKB-KW"/>
</dbReference>
<comment type="caution">
    <text evidence="7">The sequence shown here is derived from an EMBL/GenBank/DDBJ whole genome shotgun (WGS) entry which is preliminary data.</text>
</comment>
<keyword evidence="4" id="KW-0411">Iron-sulfur</keyword>
<accession>A0AAV5B1Y4</accession>
<protein>
    <submittedName>
        <fullName evidence="7">Bifunctional 2-hydroxyacyl-CoA dehydratase/activator domain-containing protein</fullName>
    </submittedName>
</protein>
<evidence type="ECO:0000256" key="2">
    <source>
        <dbReference type="ARBA" id="ARBA00022723"/>
    </source>
</evidence>
<dbReference type="Gene3D" id="3.30.420.40">
    <property type="match status" value="2"/>
</dbReference>
<name>A0AAV5B1Y4_9ACTN</name>
<evidence type="ECO:0000313" key="8">
    <source>
        <dbReference type="Proteomes" id="UP001055025"/>
    </source>
</evidence>
<dbReference type="InterPro" id="IPR002731">
    <property type="entry name" value="ATPase_BadF"/>
</dbReference>
<dbReference type="CDD" id="cd24036">
    <property type="entry name" value="ASKHA_NBD_BcrAD_BadFG_HgdC_HadI"/>
    <property type="match status" value="1"/>
</dbReference>
<evidence type="ECO:0000256" key="4">
    <source>
        <dbReference type="ARBA" id="ARBA00023014"/>
    </source>
</evidence>
<keyword evidence="2" id="KW-0479">Metal-binding</keyword>
<dbReference type="AlphaFoldDB" id="A0AAV5B1Y4"/>
<evidence type="ECO:0000256" key="5">
    <source>
        <dbReference type="SAM" id="MobiDB-lite"/>
    </source>
</evidence>
<dbReference type="Gene3D" id="3.40.50.11890">
    <property type="match status" value="1"/>
</dbReference>
<dbReference type="Proteomes" id="UP001055025">
    <property type="component" value="Unassembled WGS sequence"/>
</dbReference>
<dbReference type="Pfam" id="PF01869">
    <property type="entry name" value="BcrAD_BadFG"/>
    <property type="match status" value="1"/>
</dbReference>